<evidence type="ECO:0000313" key="2">
    <source>
        <dbReference type="EMBL" id="XBH18507.1"/>
    </source>
</evidence>
<proteinExistence type="predicted"/>
<dbReference type="InterPro" id="IPR005149">
    <property type="entry name" value="Tscrpt_reg_PadR_N"/>
</dbReference>
<dbReference type="InterPro" id="IPR036390">
    <property type="entry name" value="WH_DNA-bd_sf"/>
</dbReference>
<dbReference type="EMBL" id="CP121196">
    <property type="protein sequence ID" value="XBH18507.1"/>
    <property type="molecule type" value="Genomic_DNA"/>
</dbReference>
<reference evidence="2" key="1">
    <citation type="submission" date="2023-03" db="EMBL/GenBank/DDBJ databases">
        <title>Edaphobacter sp.</title>
        <authorList>
            <person name="Huber K.J."/>
            <person name="Papendorf J."/>
            <person name="Pilke C."/>
            <person name="Bunk B."/>
            <person name="Sproeer C."/>
            <person name="Pester M."/>
        </authorList>
    </citation>
    <scope>NUCLEOTIDE SEQUENCE</scope>
    <source>
        <strain evidence="2">DSM 110680</strain>
    </source>
</reference>
<dbReference type="InterPro" id="IPR036388">
    <property type="entry name" value="WH-like_DNA-bd_sf"/>
</dbReference>
<accession>A0AAU7DMI2</accession>
<evidence type="ECO:0000259" key="1">
    <source>
        <dbReference type="Pfam" id="PF03551"/>
    </source>
</evidence>
<dbReference type="PANTHER" id="PTHR33169:SF14">
    <property type="entry name" value="TRANSCRIPTIONAL REGULATOR RV3488"/>
    <property type="match status" value="1"/>
</dbReference>
<dbReference type="InterPro" id="IPR052509">
    <property type="entry name" value="Metal_resp_DNA-bind_regulator"/>
</dbReference>
<dbReference type="SUPFAM" id="SSF46785">
    <property type="entry name" value="Winged helix' DNA-binding domain"/>
    <property type="match status" value="1"/>
</dbReference>
<sequence length="140" mass="15860">MMKLRAQPVEGESPDRWEAQLRKGALEMAALASLWQGRLYGLEIIRFLENHSRLVLAEGTIYPILNRLKAEGMLTSDWVEAEAGHPRKYYALTDAGRQRLRQMAEAWANFAGGLSQLLVPVLNGQIQSNTRDPEQKELSR</sequence>
<dbReference type="Gene3D" id="1.10.10.10">
    <property type="entry name" value="Winged helix-like DNA-binding domain superfamily/Winged helix DNA-binding domain"/>
    <property type="match status" value="1"/>
</dbReference>
<dbReference type="AlphaFoldDB" id="A0AAU7DMI2"/>
<protein>
    <submittedName>
        <fullName evidence="2">PadR family transcriptional regulator</fullName>
    </submittedName>
</protein>
<dbReference type="PANTHER" id="PTHR33169">
    <property type="entry name" value="PADR-FAMILY TRANSCRIPTIONAL REGULATOR"/>
    <property type="match status" value="1"/>
</dbReference>
<dbReference type="RefSeq" id="WP_348263731.1">
    <property type="nucleotide sequence ID" value="NZ_CP121196.1"/>
</dbReference>
<dbReference type="Pfam" id="PF03551">
    <property type="entry name" value="PadR"/>
    <property type="match status" value="1"/>
</dbReference>
<feature type="domain" description="Transcription regulator PadR N-terminal" evidence="1">
    <location>
        <begin position="31"/>
        <end position="101"/>
    </location>
</feature>
<name>A0AAU7DMI2_9BACT</name>
<gene>
    <name evidence="2" type="ORF">P8935_04025</name>
</gene>
<organism evidence="2">
    <name type="scientific">Telmatobacter sp. DSM 110680</name>
    <dbReference type="NCBI Taxonomy" id="3036704"/>
    <lineage>
        <taxon>Bacteria</taxon>
        <taxon>Pseudomonadati</taxon>
        <taxon>Acidobacteriota</taxon>
        <taxon>Terriglobia</taxon>
        <taxon>Terriglobales</taxon>
        <taxon>Acidobacteriaceae</taxon>
        <taxon>Telmatobacter</taxon>
    </lineage>
</organism>